<dbReference type="PROSITE" id="PS01124">
    <property type="entry name" value="HTH_ARAC_FAMILY_2"/>
    <property type="match status" value="1"/>
</dbReference>
<dbReference type="EMBL" id="MOEC01000045">
    <property type="protein sequence ID" value="OIS90630.1"/>
    <property type="molecule type" value="Genomic_DNA"/>
</dbReference>
<keyword evidence="2 5" id="KW-0238">DNA-binding</keyword>
<name>A0A1J6HYP6_9HYPH</name>
<gene>
    <name evidence="5" type="ORF">BLA27_25810</name>
</gene>
<dbReference type="Proteomes" id="UP000182985">
    <property type="component" value="Unassembled WGS sequence"/>
</dbReference>
<reference evidence="5 6" key="1">
    <citation type="submission" date="2016-10" db="EMBL/GenBank/DDBJ databases">
        <title>The Draft Genome Sequence of the Potato Rhizosphere Bacteria Ochrobactrum sp. IPA7.2.</title>
        <authorList>
            <person name="Gogoleva N.E."/>
            <person name="Khlopko Y.A."/>
            <person name="Burygin G.L."/>
            <person name="Plotnikov A.O."/>
        </authorList>
    </citation>
    <scope>NUCLEOTIDE SEQUENCE [LARGE SCALE GENOMIC DNA]</scope>
    <source>
        <strain evidence="5 6">IPA7.2</strain>
    </source>
</reference>
<dbReference type="OrthoDB" id="4601794at2"/>
<dbReference type="GO" id="GO:0043565">
    <property type="term" value="F:sequence-specific DNA binding"/>
    <property type="evidence" value="ECO:0007669"/>
    <property type="project" value="InterPro"/>
</dbReference>
<proteinExistence type="predicted"/>
<dbReference type="GO" id="GO:0003700">
    <property type="term" value="F:DNA-binding transcription factor activity"/>
    <property type="evidence" value="ECO:0007669"/>
    <property type="project" value="InterPro"/>
</dbReference>
<dbReference type="PROSITE" id="PS00041">
    <property type="entry name" value="HTH_ARAC_FAMILY_1"/>
    <property type="match status" value="1"/>
</dbReference>
<dbReference type="Gene3D" id="1.10.10.60">
    <property type="entry name" value="Homeodomain-like"/>
    <property type="match status" value="1"/>
</dbReference>
<accession>A0A1J6HYP6</accession>
<dbReference type="InterPro" id="IPR018062">
    <property type="entry name" value="HTH_AraC-typ_CS"/>
</dbReference>
<dbReference type="RefSeq" id="WP_071634155.1">
    <property type="nucleotide sequence ID" value="NZ_JBHJZM010000019.1"/>
</dbReference>
<dbReference type="AlphaFoldDB" id="A0A1J6HYP6"/>
<dbReference type="SUPFAM" id="SSF46689">
    <property type="entry name" value="Homeodomain-like"/>
    <property type="match status" value="1"/>
</dbReference>
<keyword evidence="3" id="KW-0804">Transcription</keyword>
<comment type="caution">
    <text evidence="5">The sequence shown here is derived from an EMBL/GenBank/DDBJ whole genome shotgun (WGS) entry which is preliminary data.</text>
</comment>
<dbReference type="PANTHER" id="PTHR43280:SF31">
    <property type="entry name" value="TRANSCRIPTIONAL REGULATORY PROTEIN"/>
    <property type="match status" value="1"/>
</dbReference>
<sequence length="340" mass="37800">MIPSKQIETIVPQHFHIADIGNETDCKLCASALTEIVGDVSLVVGATAQGAVRGIYCSVDPLRIMTCYFPSCEILIRGKGGCSADQLLMVRSMEGPLRIRQSGETLNLLPGDVVFLSPDKAYEWWLPEGGRVDCGRLPVSYFPVSKQAVKNFLMRPIPKAYPPLKLLITHGAYLLMRGAHAPGEAEMIAAHFRQVLPMVLEFLRDDHRKHRSGLNLSQIKAFIETGLSDATFDLGTVTARFGVTARQVQKLFQAENMTFSRYVLERRLDMARLRVSRHSNRSISSIAYEVGFGDLSYFNRVFRQHFGMTPSAMRDQSHAVVSQIQALGSSRLKVTGATRL</sequence>
<dbReference type="InterPro" id="IPR018060">
    <property type="entry name" value="HTH_AraC"/>
</dbReference>
<feature type="domain" description="HTH araC/xylS-type" evidence="4">
    <location>
        <begin position="217"/>
        <end position="316"/>
    </location>
</feature>
<dbReference type="InterPro" id="IPR009057">
    <property type="entry name" value="Homeodomain-like_sf"/>
</dbReference>
<organism evidence="5 6">
    <name type="scientific">Brucella cytisi</name>
    <dbReference type="NCBI Taxonomy" id="407152"/>
    <lineage>
        <taxon>Bacteria</taxon>
        <taxon>Pseudomonadati</taxon>
        <taxon>Pseudomonadota</taxon>
        <taxon>Alphaproteobacteria</taxon>
        <taxon>Hyphomicrobiales</taxon>
        <taxon>Brucellaceae</taxon>
        <taxon>Brucella/Ochrobactrum group</taxon>
        <taxon>Brucella</taxon>
    </lineage>
</organism>
<evidence type="ECO:0000313" key="5">
    <source>
        <dbReference type="EMBL" id="OIS90630.1"/>
    </source>
</evidence>
<evidence type="ECO:0000256" key="1">
    <source>
        <dbReference type="ARBA" id="ARBA00023015"/>
    </source>
</evidence>
<keyword evidence="1" id="KW-0805">Transcription regulation</keyword>
<dbReference type="Pfam" id="PF12833">
    <property type="entry name" value="HTH_18"/>
    <property type="match status" value="1"/>
</dbReference>
<dbReference type="SMART" id="SM00342">
    <property type="entry name" value="HTH_ARAC"/>
    <property type="match status" value="1"/>
</dbReference>
<dbReference type="PRINTS" id="PR00032">
    <property type="entry name" value="HTHARAC"/>
</dbReference>
<evidence type="ECO:0000256" key="3">
    <source>
        <dbReference type="ARBA" id="ARBA00023163"/>
    </source>
</evidence>
<evidence type="ECO:0000259" key="4">
    <source>
        <dbReference type="PROSITE" id="PS01124"/>
    </source>
</evidence>
<evidence type="ECO:0000256" key="2">
    <source>
        <dbReference type="ARBA" id="ARBA00023125"/>
    </source>
</evidence>
<dbReference type="PANTHER" id="PTHR43280">
    <property type="entry name" value="ARAC-FAMILY TRANSCRIPTIONAL REGULATOR"/>
    <property type="match status" value="1"/>
</dbReference>
<dbReference type="InterPro" id="IPR020449">
    <property type="entry name" value="Tscrpt_reg_AraC-type_HTH"/>
</dbReference>
<keyword evidence="6" id="KW-1185">Reference proteome</keyword>
<evidence type="ECO:0000313" key="6">
    <source>
        <dbReference type="Proteomes" id="UP000182985"/>
    </source>
</evidence>
<protein>
    <submittedName>
        <fullName evidence="5">DNA-binding protein</fullName>
    </submittedName>
</protein>